<dbReference type="RefSeq" id="WP_345006186.1">
    <property type="nucleotide sequence ID" value="NZ_BAABEK010000133.1"/>
</dbReference>
<dbReference type="Proteomes" id="UP000534286">
    <property type="component" value="Unassembled WGS sequence"/>
</dbReference>
<dbReference type="AlphaFoldDB" id="A0A7W7S5M0"/>
<protein>
    <recommendedName>
        <fullName evidence="3">Transcriptional regulator</fullName>
    </recommendedName>
</protein>
<evidence type="ECO:0000313" key="2">
    <source>
        <dbReference type="Proteomes" id="UP000534286"/>
    </source>
</evidence>
<evidence type="ECO:0008006" key="3">
    <source>
        <dbReference type="Google" id="ProtNLM"/>
    </source>
</evidence>
<keyword evidence="2" id="KW-1185">Reference proteome</keyword>
<proteinExistence type="predicted"/>
<reference evidence="1 2" key="1">
    <citation type="submission" date="2020-08" db="EMBL/GenBank/DDBJ databases">
        <title>Sequencing the genomes of 1000 actinobacteria strains.</title>
        <authorList>
            <person name="Klenk H.-P."/>
        </authorList>
    </citation>
    <scope>NUCLEOTIDE SEQUENCE [LARGE SCALE GENOMIC DNA]</scope>
    <source>
        <strain evidence="1 2">DSM 43023</strain>
    </source>
</reference>
<comment type="caution">
    <text evidence="1">The sequence shown here is derived from an EMBL/GenBank/DDBJ whole genome shotgun (WGS) entry which is preliminary data.</text>
</comment>
<gene>
    <name evidence="1" type="ORF">FHR32_008726</name>
</gene>
<evidence type="ECO:0000313" key="1">
    <source>
        <dbReference type="EMBL" id="MBB4944320.1"/>
    </source>
</evidence>
<sequence>MGHPTLLALLAAQRHWTSADAVAAFGEVAQSMGSTYIVSERQWERWCAAKVKGLPRPLCCRILENLFERPVRDLFAPPPLMTPLPPRGAPTEGDRAYWREPYESGPHAGSAVIDEEIVTVADDSAQFTRRIRRVDERALDQFDADVSQLAVDYLRRPPYFAFRRVAELRNEVFAVLDSRHPLDQERRLYLVAGKLCALLAHISADLDHPHEAETHVRTALVCAELVEDDSLRSYARWVQSNVAYWRGDYRRAADIARTAREAATTGSDLLRLVSQETRAIAAMRDRSAFAQVVATAIDVRENAEPTDEPGVFRFSPGKAAYYVSEAYHAMGSPADLQLAQQQARESVHLLSADPDDQGPSLLAAATLDLVAAQLTAGELDGAAESLRGVLDTRPELRTVPVVQRVRRIDQQLALTKGTSLILDLREQTALFIAHPAATPEIPGR</sequence>
<name>A0A7W7S5M0_9ACTN</name>
<accession>A0A7W7S5M0</accession>
<organism evidence="1 2">
    <name type="scientific">Streptosporangium album</name>
    <dbReference type="NCBI Taxonomy" id="47479"/>
    <lineage>
        <taxon>Bacteria</taxon>
        <taxon>Bacillati</taxon>
        <taxon>Actinomycetota</taxon>
        <taxon>Actinomycetes</taxon>
        <taxon>Streptosporangiales</taxon>
        <taxon>Streptosporangiaceae</taxon>
        <taxon>Streptosporangium</taxon>
    </lineage>
</organism>
<dbReference type="EMBL" id="JACHJU010000008">
    <property type="protein sequence ID" value="MBB4944320.1"/>
    <property type="molecule type" value="Genomic_DNA"/>
</dbReference>